<dbReference type="GO" id="GO:0006915">
    <property type="term" value="P:apoptotic process"/>
    <property type="evidence" value="ECO:0007669"/>
    <property type="project" value="TreeGrafter"/>
</dbReference>
<dbReference type="PANTHER" id="PTHR46421:SF1">
    <property type="entry name" value="PROGRAMMED CELL DEATH PROTEIN 2-LIKE"/>
    <property type="match status" value="1"/>
</dbReference>
<dbReference type="PANTHER" id="PTHR46421">
    <property type="entry name" value="PROGRAMMED CELL DEATH PROTEIN 2-LIKE"/>
    <property type="match status" value="1"/>
</dbReference>
<evidence type="ECO:0000259" key="1">
    <source>
        <dbReference type="Pfam" id="PF04194"/>
    </source>
</evidence>
<evidence type="ECO:0000313" key="2">
    <source>
        <dbReference type="EMBL" id="CAH1273262.1"/>
    </source>
</evidence>
<reference evidence="2" key="1">
    <citation type="submission" date="2022-01" db="EMBL/GenBank/DDBJ databases">
        <authorList>
            <person name="Braso-Vives M."/>
        </authorList>
    </citation>
    <scope>NUCLEOTIDE SEQUENCE</scope>
</reference>
<feature type="domain" description="Programmed cell death protein 2 C-terminal" evidence="1">
    <location>
        <begin position="143"/>
        <end position="247"/>
    </location>
</feature>
<protein>
    <submittedName>
        <fullName evidence="2">PDCD2L protein</fullName>
    </submittedName>
</protein>
<dbReference type="InterPro" id="IPR007320">
    <property type="entry name" value="PDCD2_C"/>
</dbReference>
<organism evidence="2 3">
    <name type="scientific">Branchiostoma lanceolatum</name>
    <name type="common">Common lancelet</name>
    <name type="synonym">Amphioxus lanceolatum</name>
    <dbReference type="NCBI Taxonomy" id="7740"/>
    <lineage>
        <taxon>Eukaryota</taxon>
        <taxon>Metazoa</taxon>
        <taxon>Chordata</taxon>
        <taxon>Cephalochordata</taxon>
        <taxon>Leptocardii</taxon>
        <taxon>Amphioxiformes</taxon>
        <taxon>Branchiostomatidae</taxon>
        <taxon>Branchiostoma</taxon>
    </lineage>
</organism>
<dbReference type="Pfam" id="PF04194">
    <property type="entry name" value="PDCD2_C"/>
    <property type="match status" value="1"/>
</dbReference>
<dbReference type="AlphaFoldDB" id="A0A8K0AF11"/>
<name>A0A8K0AF11_BRALA</name>
<dbReference type="GO" id="GO:0005737">
    <property type="term" value="C:cytoplasm"/>
    <property type="evidence" value="ECO:0007669"/>
    <property type="project" value="InterPro"/>
</dbReference>
<dbReference type="Proteomes" id="UP000838412">
    <property type="component" value="Chromosome 9"/>
</dbReference>
<accession>A0A8K0AF11</accession>
<evidence type="ECO:0000313" key="3">
    <source>
        <dbReference type="Proteomes" id="UP000838412"/>
    </source>
</evidence>
<proteinExistence type="predicted"/>
<dbReference type="EMBL" id="OV696694">
    <property type="protein sequence ID" value="CAH1273262.1"/>
    <property type="molecule type" value="Genomic_DNA"/>
</dbReference>
<sequence length="259" mass="29099">MRLENWNIPSRIHLSRCSNTNRCLHLSGRKVPWVTNMAAPVLLGVLDEPIRDERDCSSLYTNRVGGKPGCAPLPTFPELPPCALCGCRLALVVQVYCPLDGSPYHRTLYLFACCRKPCWNTSESAGKKSGGESYEKSIARHGDKIFQKFAKRVALCPEQILRYSRKGNPLYIQEPEETHMVAPPCSHCGGQRVFELQLMPTMISILKRQGADSNDPVLEFGTVLVYTCASSCWTQQSMSCVEYVVVQADPYNQFFTQRN</sequence>
<gene>
    <name evidence="2" type="primary">PDCD2L</name>
    <name evidence="2" type="ORF">BLAG_LOCUS24649</name>
</gene>
<keyword evidence="3" id="KW-1185">Reference proteome</keyword>
<dbReference type="OrthoDB" id="366284at2759"/>
<dbReference type="InterPro" id="IPR052815">
    <property type="entry name" value="PDCD2-like_regulator"/>
</dbReference>